<dbReference type="Proteomes" id="UP000094869">
    <property type="component" value="Unassembled WGS sequence"/>
</dbReference>
<dbReference type="InterPro" id="IPR031564">
    <property type="entry name" value="Flp1-like"/>
</dbReference>
<feature type="domain" description="Putative Flagellin Flp1-like" evidence="2">
    <location>
        <begin position="26"/>
        <end position="70"/>
    </location>
</feature>
<evidence type="ECO:0000313" key="6">
    <source>
        <dbReference type="Proteomes" id="UP000094869"/>
    </source>
</evidence>
<evidence type="ECO:0000313" key="5">
    <source>
        <dbReference type="Proteomes" id="UP000094271"/>
    </source>
</evidence>
<dbReference type="Pfam" id="PF16982">
    <property type="entry name" value="Flp1_like"/>
    <property type="match status" value="1"/>
</dbReference>
<dbReference type="AlphaFoldDB" id="A0A1E3U7I1"/>
<comment type="caution">
    <text evidence="3">The sequence shown here is derived from an EMBL/GenBank/DDBJ whole genome shotgun (WGS) entry which is preliminary data.</text>
</comment>
<name>A0A1E3U7I1_9FIRM</name>
<dbReference type="Proteomes" id="UP000094271">
    <property type="component" value="Unassembled WGS sequence"/>
</dbReference>
<accession>A0A1E3U7I1</accession>
<dbReference type="EMBL" id="MEHD01000027">
    <property type="protein sequence ID" value="ODR53233.1"/>
    <property type="molecule type" value="Genomic_DNA"/>
</dbReference>
<evidence type="ECO:0000259" key="2">
    <source>
        <dbReference type="Pfam" id="PF16982"/>
    </source>
</evidence>
<reference evidence="4 6" key="1">
    <citation type="submission" date="2016-08" db="EMBL/GenBank/DDBJ databases">
        <title>Characterization of Isolates of Eisenbergiella tayi Derived from Blood Cultures, Using Whole Genome Sequencing.</title>
        <authorList>
            <person name="Bernier A.-M."/>
            <person name="Burdz T."/>
            <person name="Wiebe D."/>
            <person name="Bernard K."/>
        </authorList>
    </citation>
    <scope>NUCLEOTIDE SEQUENCE [LARGE SCALE GENOMIC DNA]</scope>
    <source>
        <strain evidence="4 6">NML120146</strain>
    </source>
</reference>
<organism evidence="3 5">
    <name type="scientific">Eisenbergiella tayi</name>
    <dbReference type="NCBI Taxonomy" id="1432052"/>
    <lineage>
        <taxon>Bacteria</taxon>
        <taxon>Bacillati</taxon>
        <taxon>Bacillota</taxon>
        <taxon>Clostridia</taxon>
        <taxon>Lachnospirales</taxon>
        <taxon>Lachnospiraceae</taxon>
        <taxon>Eisenbergiella</taxon>
    </lineage>
</organism>
<sequence>MEKNMREFLDGKLIGLQLRARRFLAQFAEEERGDTNFVAIIVIIVILMAIAAIFKDQLEKMIDKVFLNLGNFIDKGL</sequence>
<keyword evidence="1" id="KW-0472">Membrane</keyword>
<gene>
    <name evidence="3" type="ORF">BEI59_32020</name>
    <name evidence="4" type="ORF">BEI63_18885</name>
</gene>
<keyword evidence="6" id="KW-1185">Reference proteome</keyword>
<evidence type="ECO:0000313" key="4">
    <source>
        <dbReference type="EMBL" id="ODR53233.1"/>
    </source>
</evidence>
<proteinExistence type="predicted"/>
<reference evidence="3 5" key="2">
    <citation type="submission" date="2016-08" db="EMBL/GenBank/DDBJ databases">
        <authorList>
            <person name="Seilhamer J.J."/>
        </authorList>
    </citation>
    <scope>NUCLEOTIDE SEQUENCE [LARGE SCALE GENOMIC DNA]</scope>
    <source>
        <strain evidence="3 5">NML150140-1</strain>
    </source>
</reference>
<evidence type="ECO:0000256" key="1">
    <source>
        <dbReference type="SAM" id="Phobius"/>
    </source>
</evidence>
<keyword evidence="1" id="KW-0812">Transmembrane</keyword>
<evidence type="ECO:0000313" key="3">
    <source>
        <dbReference type="EMBL" id="ODR42169.1"/>
    </source>
</evidence>
<keyword evidence="1" id="KW-1133">Transmembrane helix</keyword>
<feature type="transmembrane region" description="Helical" evidence="1">
    <location>
        <begin position="37"/>
        <end position="54"/>
    </location>
</feature>
<protein>
    <recommendedName>
        <fullName evidence="2">Putative Flagellin Flp1-like domain-containing protein</fullName>
    </recommendedName>
</protein>
<dbReference type="EMBL" id="MEHA01000039">
    <property type="protein sequence ID" value="ODR42169.1"/>
    <property type="molecule type" value="Genomic_DNA"/>
</dbReference>